<organism evidence="1 2">
    <name type="scientific">Hallerella succinigenes</name>
    <dbReference type="NCBI Taxonomy" id="1896222"/>
    <lineage>
        <taxon>Bacteria</taxon>
        <taxon>Pseudomonadati</taxon>
        <taxon>Fibrobacterota</taxon>
        <taxon>Fibrobacteria</taxon>
        <taxon>Fibrobacterales</taxon>
        <taxon>Fibrobacteraceae</taxon>
        <taxon>Hallerella</taxon>
    </lineage>
</organism>
<keyword evidence="2" id="KW-1185">Reference proteome</keyword>
<dbReference type="InterPro" id="IPR021799">
    <property type="entry name" value="PIN-like_prokaryotic"/>
</dbReference>
<dbReference type="OrthoDB" id="9796404at2"/>
<accession>A0A2M9A9B5</accession>
<dbReference type="PANTHER" id="PTHR39550:SF1">
    <property type="entry name" value="SLL0658 PROTEIN"/>
    <property type="match status" value="1"/>
</dbReference>
<dbReference type="RefSeq" id="WP_100426156.1">
    <property type="nucleotide sequence ID" value="NZ_PGEX01000001.1"/>
</dbReference>
<evidence type="ECO:0008006" key="3">
    <source>
        <dbReference type="Google" id="ProtNLM"/>
    </source>
</evidence>
<reference evidence="1 2" key="1">
    <citation type="submission" date="2017-11" db="EMBL/GenBank/DDBJ databases">
        <title>Animal gut microbial communities from fecal samples from Wisconsin, USA.</title>
        <authorList>
            <person name="Neumann A."/>
        </authorList>
    </citation>
    <scope>NUCLEOTIDE SEQUENCE [LARGE SCALE GENOMIC DNA]</scope>
    <source>
        <strain evidence="1 2">UWS3</strain>
    </source>
</reference>
<evidence type="ECO:0000313" key="2">
    <source>
        <dbReference type="Proteomes" id="UP000231134"/>
    </source>
</evidence>
<gene>
    <name evidence="1" type="ORF">BGX16_2315</name>
</gene>
<dbReference type="Proteomes" id="UP000231134">
    <property type="component" value="Unassembled WGS sequence"/>
</dbReference>
<sequence>MIVVSDTTPLISLLKIRRLDLLERLFGAVHIPQGVFDELTANPDFAEEASEIQECEFIKIQDVNPQEVSLFRRTTGLDLGESEALVLTDRLKADLLLVDEIRARHVAKSIGFNIMGTIGVFSAAYKEGFISADEIREAVEILRSSGRHIGERLFKKLIETL</sequence>
<name>A0A2M9A9B5_9BACT</name>
<dbReference type="Pfam" id="PF11848">
    <property type="entry name" value="DUF3368"/>
    <property type="match status" value="1"/>
</dbReference>
<comment type="caution">
    <text evidence="1">The sequence shown here is derived from an EMBL/GenBank/DDBJ whole genome shotgun (WGS) entry which is preliminary data.</text>
</comment>
<dbReference type="AlphaFoldDB" id="A0A2M9A9B5"/>
<dbReference type="PANTHER" id="PTHR39550">
    <property type="entry name" value="SLL0658 PROTEIN"/>
    <property type="match status" value="1"/>
</dbReference>
<dbReference type="EMBL" id="PGEX01000001">
    <property type="protein sequence ID" value="PJJ42290.1"/>
    <property type="molecule type" value="Genomic_DNA"/>
</dbReference>
<proteinExistence type="predicted"/>
<protein>
    <recommendedName>
        <fullName evidence="3">DUF3368 domain-containing protein</fullName>
    </recommendedName>
</protein>
<evidence type="ECO:0000313" key="1">
    <source>
        <dbReference type="EMBL" id="PJJ42290.1"/>
    </source>
</evidence>